<dbReference type="CDD" id="cd17040">
    <property type="entry name" value="Ubl_MoaD_like"/>
    <property type="match status" value="1"/>
</dbReference>
<dbReference type="SUPFAM" id="SSF54285">
    <property type="entry name" value="MoaD/ThiS"/>
    <property type="match status" value="1"/>
</dbReference>
<accession>A0A381NCA8</accession>
<dbReference type="Gene3D" id="3.10.20.30">
    <property type="match status" value="1"/>
</dbReference>
<dbReference type="InterPro" id="IPR012675">
    <property type="entry name" value="Beta-grasp_dom_sf"/>
</dbReference>
<organism evidence="1">
    <name type="scientific">marine metagenome</name>
    <dbReference type="NCBI Taxonomy" id="408172"/>
    <lineage>
        <taxon>unclassified sequences</taxon>
        <taxon>metagenomes</taxon>
        <taxon>ecological metagenomes</taxon>
    </lineage>
</organism>
<sequence>MEGRINLTVEFYGTSRQAADTSQMKIEISSDNSVLWSDITSTLLERLPGLAGKVIEVGSGCLASSYAINLNGGHFINQENTVFKDGDVLIIVPSMAGG</sequence>
<gene>
    <name evidence="1" type="ORF">METZ01_LOCUS5070</name>
</gene>
<reference evidence="1" key="1">
    <citation type="submission" date="2018-05" db="EMBL/GenBank/DDBJ databases">
        <authorList>
            <person name="Lanie J.A."/>
            <person name="Ng W.-L."/>
            <person name="Kazmierczak K.M."/>
            <person name="Andrzejewski T.M."/>
            <person name="Davidsen T.M."/>
            <person name="Wayne K.J."/>
            <person name="Tettelin H."/>
            <person name="Glass J.I."/>
            <person name="Rusch D."/>
            <person name="Podicherti R."/>
            <person name="Tsui H.-C.T."/>
            <person name="Winkler M.E."/>
        </authorList>
    </citation>
    <scope>NUCLEOTIDE SEQUENCE</scope>
</reference>
<protein>
    <recommendedName>
        <fullName evidence="2">Molybdopterin synthase sulfur carrier subunit</fullName>
    </recommendedName>
</protein>
<name>A0A381NCA8_9ZZZZ</name>
<dbReference type="AlphaFoldDB" id="A0A381NCA8"/>
<evidence type="ECO:0000313" key="1">
    <source>
        <dbReference type="EMBL" id="SUZ52216.1"/>
    </source>
</evidence>
<dbReference type="EMBL" id="UINC01000262">
    <property type="protein sequence ID" value="SUZ52216.1"/>
    <property type="molecule type" value="Genomic_DNA"/>
</dbReference>
<dbReference type="InterPro" id="IPR016155">
    <property type="entry name" value="Mopterin_synth/thiamin_S_b"/>
</dbReference>
<evidence type="ECO:0008006" key="2">
    <source>
        <dbReference type="Google" id="ProtNLM"/>
    </source>
</evidence>
<proteinExistence type="predicted"/>